<dbReference type="EMBL" id="ATBP01002489">
    <property type="protein sequence ID" value="ETR65802.1"/>
    <property type="molecule type" value="Genomic_DNA"/>
</dbReference>
<protein>
    <submittedName>
        <fullName evidence="1">Uncharacterized protein</fullName>
    </submittedName>
</protein>
<evidence type="ECO:0000313" key="1">
    <source>
        <dbReference type="EMBL" id="ETR65802.1"/>
    </source>
</evidence>
<sequence length="75" mass="9035">MERASHDHNFKNLLLDFPKESLNWILPDATEKWGTIWHVEFIRQEPKKDHLKDAHVALDMPILFYFENKRLSYGL</sequence>
<evidence type="ECO:0000313" key="2">
    <source>
        <dbReference type="Proteomes" id="UP000189670"/>
    </source>
</evidence>
<comment type="caution">
    <text evidence="1">The sequence shown here is derived from an EMBL/GenBank/DDBJ whole genome shotgun (WGS) entry which is preliminary data.</text>
</comment>
<gene>
    <name evidence="1" type="ORF">OMM_13693</name>
</gene>
<reference evidence="2" key="1">
    <citation type="submission" date="2012-11" db="EMBL/GenBank/DDBJ databases">
        <authorList>
            <person name="Lucero-Rivera Y.E."/>
            <person name="Tovar-Ramirez D."/>
        </authorList>
    </citation>
    <scope>NUCLEOTIDE SEQUENCE [LARGE SCALE GENOMIC DNA]</scope>
    <source>
        <strain evidence="2">Araruama</strain>
    </source>
</reference>
<proteinExistence type="predicted"/>
<dbReference type="Proteomes" id="UP000189670">
    <property type="component" value="Unassembled WGS sequence"/>
</dbReference>
<organism evidence="1 2">
    <name type="scientific">Candidatus Magnetoglobus multicellularis str. Araruama</name>
    <dbReference type="NCBI Taxonomy" id="890399"/>
    <lineage>
        <taxon>Bacteria</taxon>
        <taxon>Pseudomonadati</taxon>
        <taxon>Thermodesulfobacteriota</taxon>
        <taxon>Desulfobacteria</taxon>
        <taxon>Desulfobacterales</taxon>
        <taxon>Desulfobacteraceae</taxon>
        <taxon>Candidatus Magnetoglobus</taxon>
    </lineage>
</organism>
<dbReference type="AlphaFoldDB" id="A0A1V1NT77"/>
<accession>A0A1V1NT77</accession>
<name>A0A1V1NT77_9BACT</name>